<dbReference type="EMBL" id="CP000828">
    <property type="protein sequence ID" value="ABW30603.1"/>
    <property type="molecule type" value="Genomic_DNA"/>
</dbReference>
<sequence length="50" mass="5810">MCDRMFNTGMRSQLTGYSTDLGIEQTQDKRIDRNYTQCSRELSQQSMALT</sequence>
<accession>B0CG50</accession>
<protein>
    <submittedName>
        <fullName evidence="1">Uncharacterized protein</fullName>
    </submittedName>
</protein>
<reference evidence="1 2" key="1">
    <citation type="journal article" date="2008" name="Proc. Natl. Acad. Sci. U.S.A.">
        <title>Niche adaptation and genome expansion in the chlorophyll d-producing cyanobacterium Acaryochloris marina.</title>
        <authorList>
            <person name="Swingley W.D."/>
            <person name="Chen M."/>
            <person name="Cheung P.C."/>
            <person name="Conrad A.L."/>
            <person name="Dejesa L.C."/>
            <person name="Hao J."/>
            <person name="Honchak B.M."/>
            <person name="Karbach L.E."/>
            <person name="Kurdoglu A."/>
            <person name="Lahiri S."/>
            <person name="Mastrian S.D."/>
            <person name="Miyashita H."/>
            <person name="Page L."/>
            <person name="Ramakrishna P."/>
            <person name="Satoh S."/>
            <person name="Sattley W.M."/>
            <person name="Shimada Y."/>
            <person name="Taylor H.L."/>
            <person name="Tomo T."/>
            <person name="Tsuchiya T."/>
            <person name="Wang Z.T."/>
            <person name="Raymond J."/>
            <person name="Mimuro M."/>
            <person name="Blankenship R.E."/>
            <person name="Touchman J.W."/>
        </authorList>
    </citation>
    <scope>NUCLEOTIDE SEQUENCE [LARGE SCALE GENOMIC DNA]</scope>
    <source>
        <strain evidence="2">MBIC 11017</strain>
    </source>
</reference>
<evidence type="ECO:0000313" key="2">
    <source>
        <dbReference type="Proteomes" id="UP000000268"/>
    </source>
</evidence>
<dbReference type="AlphaFoldDB" id="B0CG50"/>
<dbReference type="HOGENOM" id="CLU_3113322_0_0_3"/>
<dbReference type="Proteomes" id="UP000000268">
    <property type="component" value="Chromosome"/>
</dbReference>
<organism evidence="1 2">
    <name type="scientific">Acaryochloris marina (strain MBIC 11017)</name>
    <dbReference type="NCBI Taxonomy" id="329726"/>
    <lineage>
        <taxon>Bacteria</taxon>
        <taxon>Bacillati</taxon>
        <taxon>Cyanobacteriota</taxon>
        <taxon>Cyanophyceae</taxon>
        <taxon>Acaryochloridales</taxon>
        <taxon>Acaryochloridaceae</taxon>
        <taxon>Acaryochloris</taxon>
    </lineage>
</organism>
<keyword evidence="2" id="KW-1185">Reference proteome</keyword>
<proteinExistence type="predicted"/>
<dbReference type="KEGG" id="amr:AM1_5656"/>
<gene>
    <name evidence="1" type="ordered locus">AM1_5656</name>
</gene>
<name>B0CG50_ACAM1</name>
<dbReference type="STRING" id="329726.AM1_5656"/>
<evidence type="ECO:0000313" key="1">
    <source>
        <dbReference type="EMBL" id="ABW30603.1"/>
    </source>
</evidence>